<comment type="caution">
    <text evidence="1">The sequence shown here is derived from an EMBL/GenBank/DDBJ whole genome shotgun (WGS) entry which is preliminary data.</text>
</comment>
<evidence type="ECO:0000313" key="2">
    <source>
        <dbReference type="Proteomes" id="UP000534286"/>
    </source>
</evidence>
<dbReference type="RefSeq" id="WP_184756886.1">
    <property type="nucleotide sequence ID" value="NZ_BAABEK010000005.1"/>
</dbReference>
<reference evidence="1 2" key="1">
    <citation type="submission" date="2020-08" db="EMBL/GenBank/DDBJ databases">
        <title>Sequencing the genomes of 1000 actinobacteria strains.</title>
        <authorList>
            <person name="Klenk H.-P."/>
        </authorList>
    </citation>
    <scope>NUCLEOTIDE SEQUENCE [LARGE SCALE GENOMIC DNA]</scope>
    <source>
        <strain evidence="1 2">DSM 43023</strain>
    </source>
</reference>
<evidence type="ECO:0000313" key="1">
    <source>
        <dbReference type="EMBL" id="MBB4940720.1"/>
    </source>
</evidence>
<accession>A0A7W7RYR5</accession>
<proteinExistence type="predicted"/>
<keyword evidence="2" id="KW-1185">Reference proteome</keyword>
<dbReference type="Proteomes" id="UP000534286">
    <property type="component" value="Unassembled WGS sequence"/>
</dbReference>
<dbReference type="AlphaFoldDB" id="A0A7W7RYR5"/>
<dbReference type="EMBL" id="JACHJU010000002">
    <property type="protein sequence ID" value="MBB4940720.1"/>
    <property type="molecule type" value="Genomic_DNA"/>
</dbReference>
<organism evidence="1 2">
    <name type="scientific">Streptosporangium album</name>
    <dbReference type="NCBI Taxonomy" id="47479"/>
    <lineage>
        <taxon>Bacteria</taxon>
        <taxon>Bacillati</taxon>
        <taxon>Actinomycetota</taxon>
        <taxon>Actinomycetes</taxon>
        <taxon>Streptosporangiales</taxon>
        <taxon>Streptosporangiaceae</taxon>
        <taxon>Streptosporangium</taxon>
    </lineage>
</organism>
<name>A0A7W7RYR5_9ACTN</name>
<protein>
    <submittedName>
        <fullName evidence="1">Uncharacterized protein</fullName>
    </submittedName>
</protein>
<sequence>MNATELRTAAAKLREMAKPATPGPWFTADCELYPRWVLSATATEGESGYAAYVAKSYSDDDGLDVSDADWQWMAFASPALAEPLAAWLELTADYPRGMANSGRALDVARVVNGTAPAPSAPVPSAGL</sequence>
<gene>
    <name evidence="1" type="ORF">FHR32_005097</name>
</gene>